<dbReference type="NCBIfam" id="NF005559">
    <property type="entry name" value="PRK07231.1"/>
    <property type="match status" value="1"/>
</dbReference>
<name>A0A643JR73_9EURY</name>
<accession>A0A643JR73</accession>
<comment type="caution">
    <text evidence="2">The sequence shown here is derived from an EMBL/GenBank/DDBJ whole genome shotgun (WGS) entry which is preliminary data.</text>
</comment>
<dbReference type="PANTHER" id="PTHR42760">
    <property type="entry name" value="SHORT-CHAIN DEHYDROGENASES/REDUCTASES FAMILY MEMBER"/>
    <property type="match status" value="1"/>
</dbReference>
<dbReference type="GO" id="GO:0047936">
    <property type="term" value="F:glucose 1-dehydrogenase [NAD(P)+] activity"/>
    <property type="evidence" value="ECO:0007669"/>
    <property type="project" value="UniProtKB-EC"/>
</dbReference>
<dbReference type="InterPro" id="IPR002347">
    <property type="entry name" value="SDR_fam"/>
</dbReference>
<organism evidence="2">
    <name type="scientific">Haloferax sp. CBA1149</name>
    <dbReference type="NCBI Taxonomy" id="2650753"/>
    <lineage>
        <taxon>Archaea</taxon>
        <taxon>Methanobacteriati</taxon>
        <taxon>Methanobacteriota</taxon>
        <taxon>Stenosarchaea group</taxon>
        <taxon>Halobacteria</taxon>
        <taxon>Halobacteriales</taxon>
        <taxon>Haloferacaceae</taxon>
        <taxon>Haloferax</taxon>
    </lineage>
</organism>
<dbReference type="FunFam" id="3.40.50.720:FF:000084">
    <property type="entry name" value="Short-chain dehydrogenase reductase"/>
    <property type="match status" value="1"/>
</dbReference>
<protein>
    <submittedName>
        <fullName evidence="2">Glucose 1-dehydrogenase</fullName>
        <ecNumber evidence="2">1.1.1.47</ecNumber>
    </submittedName>
</protein>
<keyword evidence="2" id="KW-0560">Oxidoreductase</keyword>
<dbReference type="PRINTS" id="PR00080">
    <property type="entry name" value="SDRFAMILY"/>
</dbReference>
<dbReference type="RefSeq" id="WP_151139635.1">
    <property type="nucleotide sequence ID" value="NZ_VZUS01000004.1"/>
</dbReference>
<dbReference type="EC" id="1.1.1.47" evidence="2"/>
<dbReference type="PANTHER" id="PTHR42760:SF124">
    <property type="entry name" value="SHORT-CHAIN DEHYDROGENASE_REDUCTASE"/>
    <property type="match status" value="1"/>
</dbReference>
<dbReference type="InterPro" id="IPR036291">
    <property type="entry name" value="NAD(P)-bd_dom_sf"/>
</dbReference>
<comment type="similarity">
    <text evidence="1">Belongs to the short-chain dehydrogenases/reductases (SDR) family.</text>
</comment>
<evidence type="ECO:0000313" key="2">
    <source>
        <dbReference type="EMBL" id="KAB1185464.1"/>
    </source>
</evidence>
<dbReference type="Pfam" id="PF13561">
    <property type="entry name" value="adh_short_C2"/>
    <property type="match status" value="1"/>
</dbReference>
<dbReference type="AlphaFoldDB" id="A0A643JR73"/>
<dbReference type="EMBL" id="VZUS01000004">
    <property type="protein sequence ID" value="KAB1185464.1"/>
    <property type="molecule type" value="Genomic_DNA"/>
</dbReference>
<dbReference type="PROSITE" id="PS00061">
    <property type="entry name" value="ADH_SHORT"/>
    <property type="match status" value="1"/>
</dbReference>
<proteinExistence type="inferred from homology"/>
<evidence type="ECO:0000256" key="1">
    <source>
        <dbReference type="ARBA" id="ARBA00006484"/>
    </source>
</evidence>
<dbReference type="SUPFAM" id="SSF51735">
    <property type="entry name" value="NAD(P)-binding Rossmann-fold domains"/>
    <property type="match status" value="1"/>
</dbReference>
<gene>
    <name evidence="2" type="ORF">Hfx1149_15535</name>
</gene>
<sequence>MSRLAGKVALVTGASSGIGNAIAATFGREGASVVVADVRRDPKLDTERSVFDKLDEVGADYTFVEMDVTDPEQIQSAIDTTVSEFGGLDILVNNAGIYYQYTVDETPLDEWDEIMDVNLRGLFLCCKLALPHLRESDNGKIINLSSILGLVGAGNSGAYCASKGAVSNLTRQMALDYAAEEINVNALAPGIIETAQNAEWRENDPELLADWQASTPWPRFGQPEDIADAALFLASDESNFVTGHILSVDGGWTAR</sequence>
<dbReference type="PRINTS" id="PR00081">
    <property type="entry name" value="GDHRDH"/>
</dbReference>
<dbReference type="NCBIfam" id="NF009466">
    <property type="entry name" value="PRK12826.1-2"/>
    <property type="match status" value="1"/>
</dbReference>
<dbReference type="InterPro" id="IPR020904">
    <property type="entry name" value="Sc_DH/Rdtase_CS"/>
</dbReference>
<reference evidence="2" key="1">
    <citation type="submission" date="2019-09" db="EMBL/GenBank/DDBJ databases">
        <title>Genomic analysis of Haloferax sp. CBA1149.</title>
        <authorList>
            <person name="Roh S.W."/>
        </authorList>
    </citation>
    <scope>NUCLEOTIDE SEQUENCE</scope>
    <source>
        <strain evidence="2">CBA1149</strain>
    </source>
</reference>
<dbReference type="Gene3D" id="3.40.50.720">
    <property type="entry name" value="NAD(P)-binding Rossmann-like Domain"/>
    <property type="match status" value="1"/>
</dbReference>